<dbReference type="AlphaFoldDB" id="A0A0E3KR24"/>
<evidence type="ECO:0008006" key="3">
    <source>
        <dbReference type="Google" id="ProtNLM"/>
    </source>
</evidence>
<protein>
    <recommendedName>
        <fullName evidence="3">4'-phosphopantetheinyl transferase domain-containing protein</fullName>
    </recommendedName>
</protein>
<sequence length="228" mass="26330">MFNENLTLPFLVSLDEIPHLWQHSDALIFLVDLNDYDTLNTGYLSSIELESLARLKTSYFKRRYIISRTVLKRILCKVTGERSASGISTYKDRNGRVCILNNSELYICISYTESVAVLAVSKVEIGIDIELEKKLALKSNLKDLSMKLLSTDEPISDTDLLKIWTLKEAYSKFSNNKMHLIFNKELDLSSVNYRTFILNEKYILSVITSSKSHTININRLHRIDFNYD</sequence>
<dbReference type="GO" id="GO:0008897">
    <property type="term" value="F:holo-[acyl-carrier-protein] synthase activity"/>
    <property type="evidence" value="ECO:0007669"/>
    <property type="project" value="InterPro"/>
</dbReference>
<evidence type="ECO:0000313" key="2">
    <source>
        <dbReference type="Proteomes" id="UP000056925"/>
    </source>
</evidence>
<dbReference type="PATRIC" id="fig|1434121.4.peg.1116"/>
<accession>A0A0E3KR24</accession>
<evidence type="ECO:0000313" key="1">
    <source>
        <dbReference type="EMBL" id="AKB15200.1"/>
    </source>
</evidence>
<dbReference type="InterPro" id="IPR037143">
    <property type="entry name" value="4-PPantetheinyl_Trfase_dom_sf"/>
</dbReference>
<dbReference type="GO" id="GO:0000287">
    <property type="term" value="F:magnesium ion binding"/>
    <property type="evidence" value="ECO:0007669"/>
    <property type="project" value="InterPro"/>
</dbReference>
<dbReference type="HOGENOM" id="CLU_1212618_0_0_2"/>
<dbReference type="EMBL" id="CP009502">
    <property type="protein sequence ID" value="AKB15200.1"/>
    <property type="molecule type" value="Genomic_DNA"/>
</dbReference>
<proteinExistence type="predicted"/>
<reference evidence="1 2" key="1">
    <citation type="submission" date="2014-07" db="EMBL/GenBank/DDBJ databases">
        <title>Methanogenic archaea and the global carbon cycle.</title>
        <authorList>
            <person name="Henriksen J.R."/>
            <person name="Luke J."/>
            <person name="Reinhart S."/>
            <person name="Benedict M.N."/>
            <person name="Youngblut N.D."/>
            <person name="Metcalf M.E."/>
            <person name="Whitaker R.J."/>
            <person name="Metcalf W.W."/>
        </authorList>
    </citation>
    <scope>NUCLEOTIDE SEQUENCE [LARGE SCALE GENOMIC DNA]</scope>
    <source>
        <strain evidence="1 2">CHTI-55</strain>
    </source>
</reference>
<dbReference type="Proteomes" id="UP000056925">
    <property type="component" value="Chromosome"/>
</dbReference>
<dbReference type="Gene3D" id="3.90.470.20">
    <property type="entry name" value="4'-phosphopantetheinyl transferase domain"/>
    <property type="match status" value="1"/>
</dbReference>
<dbReference type="SUPFAM" id="SSF56214">
    <property type="entry name" value="4'-phosphopantetheinyl transferase"/>
    <property type="match status" value="2"/>
</dbReference>
<organism evidence="1 2">
    <name type="scientific">Methanosarcina thermophila CHTI-55</name>
    <dbReference type="NCBI Taxonomy" id="1434121"/>
    <lineage>
        <taxon>Archaea</taxon>
        <taxon>Methanobacteriati</taxon>
        <taxon>Methanobacteriota</taxon>
        <taxon>Stenosarchaea group</taxon>
        <taxon>Methanomicrobia</taxon>
        <taxon>Methanosarcinales</taxon>
        <taxon>Methanosarcinaceae</taxon>
        <taxon>Methanosarcina</taxon>
    </lineage>
</organism>
<gene>
    <name evidence="1" type="ORF">MSTHC_0882</name>
</gene>
<dbReference type="KEGG" id="mthe:MSTHC_0882"/>
<name>A0A0E3KR24_METTE</name>